<dbReference type="KEGG" id="nano:G5V58_14365"/>
<evidence type="ECO:0000256" key="8">
    <source>
        <dbReference type="SAM" id="MobiDB-lite"/>
    </source>
</evidence>
<evidence type="ECO:0000313" key="11">
    <source>
        <dbReference type="Proteomes" id="UP000502996"/>
    </source>
</evidence>
<feature type="transmembrane region" description="Helical" evidence="9">
    <location>
        <begin position="333"/>
        <end position="365"/>
    </location>
</feature>
<dbReference type="EMBL" id="CP049257">
    <property type="protein sequence ID" value="QIG43794.1"/>
    <property type="molecule type" value="Genomic_DNA"/>
</dbReference>
<evidence type="ECO:0000256" key="5">
    <source>
        <dbReference type="ARBA" id="ARBA00022692"/>
    </source>
</evidence>
<evidence type="ECO:0000256" key="3">
    <source>
        <dbReference type="ARBA" id="ARBA00022448"/>
    </source>
</evidence>
<accession>A0A6G6WEY8</accession>
<dbReference type="PANTHER" id="PTHR21716">
    <property type="entry name" value="TRANSMEMBRANE PROTEIN"/>
    <property type="match status" value="1"/>
</dbReference>
<evidence type="ECO:0000256" key="2">
    <source>
        <dbReference type="ARBA" id="ARBA00009773"/>
    </source>
</evidence>
<keyword evidence="11" id="KW-1185">Reference proteome</keyword>
<gene>
    <name evidence="10" type="ORF">G5V58_14365</name>
</gene>
<feature type="compositionally biased region" description="Low complexity" evidence="8">
    <location>
        <begin position="8"/>
        <end position="19"/>
    </location>
</feature>
<keyword evidence="4" id="KW-1003">Cell membrane</keyword>
<feature type="transmembrane region" description="Helical" evidence="9">
    <location>
        <begin position="40"/>
        <end position="59"/>
    </location>
</feature>
<protein>
    <submittedName>
        <fullName evidence="10">AI-2E family transporter</fullName>
    </submittedName>
</protein>
<proteinExistence type="inferred from homology"/>
<feature type="transmembrane region" description="Helical" evidence="9">
    <location>
        <begin position="65"/>
        <end position="86"/>
    </location>
</feature>
<evidence type="ECO:0000256" key="6">
    <source>
        <dbReference type="ARBA" id="ARBA00022989"/>
    </source>
</evidence>
<evidence type="ECO:0000313" key="10">
    <source>
        <dbReference type="EMBL" id="QIG43794.1"/>
    </source>
</evidence>
<feature type="transmembrane region" description="Helical" evidence="9">
    <location>
        <begin position="302"/>
        <end position="321"/>
    </location>
</feature>
<evidence type="ECO:0000256" key="1">
    <source>
        <dbReference type="ARBA" id="ARBA00004651"/>
    </source>
</evidence>
<feature type="transmembrane region" description="Helical" evidence="9">
    <location>
        <begin position="234"/>
        <end position="258"/>
    </location>
</feature>
<comment type="subcellular location">
    <subcellularLocation>
        <location evidence="1">Cell membrane</location>
        <topology evidence="1">Multi-pass membrane protein</topology>
    </subcellularLocation>
</comment>
<keyword evidence="7 9" id="KW-0472">Membrane</keyword>
<comment type="similarity">
    <text evidence="2">Belongs to the autoinducer-2 exporter (AI-2E) (TC 2.A.86) family.</text>
</comment>
<keyword evidence="6 9" id="KW-1133">Transmembrane helix</keyword>
<dbReference type="InterPro" id="IPR002549">
    <property type="entry name" value="AI-2E-like"/>
</dbReference>
<organism evidence="10 11">
    <name type="scientific">Nocardioides anomalus</name>
    <dbReference type="NCBI Taxonomy" id="2712223"/>
    <lineage>
        <taxon>Bacteria</taxon>
        <taxon>Bacillati</taxon>
        <taxon>Actinomycetota</taxon>
        <taxon>Actinomycetes</taxon>
        <taxon>Propionibacteriales</taxon>
        <taxon>Nocardioidaceae</taxon>
        <taxon>Nocardioides</taxon>
    </lineage>
</organism>
<dbReference type="PANTHER" id="PTHR21716:SF53">
    <property type="entry name" value="PERMEASE PERM-RELATED"/>
    <property type="match status" value="1"/>
</dbReference>
<keyword evidence="5 9" id="KW-0812">Transmembrane</keyword>
<feature type="region of interest" description="Disordered" evidence="8">
    <location>
        <begin position="1"/>
        <end position="31"/>
    </location>
</feature>
<name>A0A6G6WEY8_9ACTN</name>
<sequence>MRPRRPGTRGPTTRVSRTPPEGDADDSRLGQPGPPLDHRAPFYMGFVGAVGALVAYWLLTNIAAIGSTLILIVVSLFLAAGLNPAVTFFERRGLRRSYAVVVVIAAVLVAVVLFLVAIVPVITDQVKSLTDQAPTWFDQLQQNQTVKDLDDEYDVIDKARDYVTGGDFVSTLFGGAIGIGLRVLSALFNAFIILVLTLYFLSSLDTTKKALYRLAPASRRDRVSRLGNRIVESVGGYVSGAFIVAMCAGLSSLVFLFAVGLGKYAVALAFVVALLDVIPMIGATIGAVVVTAIAFAEDPKTGILCIVFYVVYQQVENYLIYPRVMSKSVDVPGAVTVIAALVGAALLGVVGALLAIPTAAAVLMLTREVFVRRQDAR</sequence>
<dbReference type="AlphaFoldDB" id="A0A6G6WEY8"/>
<dbReference type="GO" id="GO:0055085">
    <property type="term" value="P:transmembrane transport"/>
    <property type="evidence" value="ECO:0007669"/>
    <property type="project" value="TreeGrafter"/>
</dbReference>
<feature type="transmembrane region" description="Helical" evidence="9">
    <location>
        <begin position="264"/>
        <end position="295"/>
    </location>
</feature>
<dbReference type="Proteomes" id="UP000502996">
    <property type="component" value="Chromosome"/>
</dbReference>
<evidence type="ECO:0000256" key="7">
    <source>
        <dbReference type="ARBA" id="ARBA00023136"/>
    </source>
</evidence>
<keyword evidence="3" id="KW-0813">Transport</keyword>
<evidence type="ECO:0000256" key="9">
    <source>
        <dbReference type="SAM" id="Phobius"/>
    </source>
</evidence>
<dbReference type="Pfam" id="PF01594">
    <property type="entry name" value="AI-2E_transport"/>
    <property type="match status" value="1"/>
</dbReference>
<reference evidence="10 11" key="1">
    <citation type="submission" date="2020-02" db="EMBL/GenBank/DDBJ databases">
        <title>Full genome sequence of Nocardioides sp. R-3366.</title>
        <authorList>
            <person name="Im W.-T."/>
        </authorList>
    </citation>
    <scope>NUCLEOTIDE SEQUENCE [LARGE SCALE GENOMIC DNA]</scope>
    <source>
        <strain evidence="10 11">R-3366</strain>
    </source>
</reference>
<feature type="transmembrane region" description="Helical" evidence="9">
    <location>
        <begin position="98"/>
        <end position="122"/>
    </location>
</feature>
<dbReference type="GO" id="GO:0005886">
    <property type="term" value="C:plasma membrane"/>
    <property type="evidence" value="ECO:0007669"/>
    <property type="project" value="UniProtKB-SubCell"/>
</dbReference>
<evidence type="ECO:0000256" key="4">
    <source>
        <dbReference type="ARBA" id="ARBA00022475"/>
    </source>
</evidence>
<feature type="transmembrane region" description="Helical" evidence="9">
    <location>
        <begin position="179"/>
        <end position="201"/>
    </location>
</feature>